<name>A0A8H7S022_9FUNG</name>
<evidence type="ECO:0000256" key="1">
    <source>
        <dbReference type="SAM" id="MobiDB-lite"/>
    </source>
</evidence>
<feature type="compositionally biased region" description="Acidic residues" evidence="1">
    <location>
        <begin position="320"/>
        <end position="331"/>
    </location>
</feature>
<reference evidence="2 3" key="1">
    <citation type="submission" date="2020-12" db="EMBL/GenBank/DDBJ databases">
        <title>Metabolic potential, ecology and presence of endohyphal bacteria is reflected in genomic diversity of Mucoromycotina.</title>
        <authorList>
            <person name="Muszewska A."/>
            <person name="Okrasinska A."/>
            <person name="Steczkiewicz K."/>
            <person name="Drgas O."/>
            <person name="Orlowska M."/>
            <person name="Perlinska-Lenart U."/>
            <person name="Aleksandrzak-Piekarczyk T."/>
            <person name="Szatraj K."/>
            <person name="Zielenkiewicz U."/>
            <person name="Pilsyk S."/>
            <person name="Malc E."/>
            <person name="Mieczkowski P."/>
            <person name="Kruszewska J.S."/>
            <person name="Biernat P."/>
            <person name="Pawlowska J."/>
        </authorList>
    </citation>
    <scope>NUCLEOTIDE SEQUENCE [LARGE SCALE GENOMIC DNA]</scope>
    <source>
        <strain evidence="2 3">CBS 142.35</strain>
    </source>
</reference>
<comment type="caution">
    <text evidence="2">The sequence shown here is derived from an EMBL/GenBank/DDBJ whole genome shotgun (WGS) entry which is preliminary data.</text>
</comment>
<proteinExistence type="predicted"/>
<dbReference type="Proteomes" id="UP000646827">
    <property type="component" value="Unassembled WGS sequence"/>
</dbReference>
<protein>
    <submittedName>
        <fullName evidence="2">Uncharacterized protein</fullName>
    </submittedName>
</protein>
<evidence type="ECO:0000313" key="3">
    <source>
        <dbReference type="Proteomes" id="UP000646827"/>
    </source>
</evidence>
<dbReference type="OrthoDB" id="2252240at2759"/>
<feature type="region of interest" description="Disordered" evidence="1">
    <location>
        <begin position="308"/>
        <end position="331"/>
    </location>
</feature>
<keyword evidence="3" id="KW-1185">Reference proteome</keyword>
<evidence type="ECO:0000313" key="2">
    <source>
        <dbReference type="EMBL" id="KAG2219708.1"/>
    </source>
</evidence>
<gene>
    <name evidence="2" type="ORF">INT45_006040</name>
</gene>
<dbReference type="AlphaFoldDB" id="A0A8H7S022"/>
<dbReference type="EMBL" id="JAEPRB010000167">
    <property type="protein sequence ID" value="KAG2219708.1"/>
    <property type="molecule type" value="Genomic_DNA"/>
</dbReference>
<accession>A0A8H7S022</accession>
<organism evidence="2 3">
    <name type="scientific">Circinella minor</name>
    <dbReference type="NCBI Taxonomy" id="1195481"/>
    <lineage>
        <taxon>Eukaryota</taxon>
        <taxon>Fungi</taxon>
        <taxon>Fungi incertae sedis</taxon>
        <taxon>Mucoromycota</taxon>
        <taxon>Mucoromycotina</taxon>
        <taxon>Mucoromycetes</taxon>
        <taxon>Mucorales</taxon>
        <taxon>Lichtheimiaceae</taxon>
        <taxon>Circinella</taxon>
    </lineage>
</organism>
<sequence>MNDETKEIIEKLLSQEHKDITSSHITHKTFDGLEPDVKVMIDEIIKVKDNQGELIYYTKEDMDKILEDISYRKIDCLKNKQRNTQKYHVLNIIERIIESFDLWSNDNKDITSGESGSLSSRTEIVLNKAIFHSNNSKPTYSRKIDLLIKTKDLKKPIELSSNEWKRASAGVEVQLNQQCNSGYFYSLKWLPEHHVYFASNPTVIHIPTEPLFLADVKSMLSALYNFKASLVANAHKALVAAKRKNQNQNIQSTITINKNSHTSLFDTTTNVIPINSVVASSPESPIPPNIQLFTEPFVFFTPQNHNHRTKKRRIAYSDHESEDDNESEEEL</sequence>